<dbReference type="Pfam" id="PF01663">
    <property type="entry name" value="Phosphodiest"/>
    <property type="match status" value="1"/>
</dbReference>
<protein>
    <submittedName>
        <fullName evidence="1">Type I phosphodiesterase / nucleotide pyrophosphatase</fullName>
    </submittedName>
</protein>
<dbReference type="Proteomes" id="UP000319976">
    <property type="component" value="Chromosome"/>
</dbReference>
<dbReference type="RefSeq" id="WP_145261604.1">
    <property type="nucleotide sequence ID" value="NZ_CP036316.1"/>
</dbReference>
<dbReference type="InterPro" id="IPR002591">
    <property type="entry name" value="Phosphodiest/P_Trfase"/>
</dbReference>
<accession>A0A517T7T9</accession>
<proteinExistence type="predicted"/>
<dbReference type="PANTHER" id="PTHR10151">
    <property type="entry name" value="ECTONUCLEOTIDE PYROPHOSPHATASE/PHOSPHODIESTERASE"/>
    <property type="match status" value="1"/>
</dbReference>
<sequence>MNNHLVLLSIPGLRDKDLAHMPTLQGLASSGTTRPVAASFPCVTCPVQISLTTGTPPAEHGVIANGFFWRDSGDVEMWTAWNEVIEQPRFWDRLKEHDPSFTSALWFPMISKGASADYICTPAPIHNPDGTESLWCYTKPTELYGELRDTLGHFPLMKFWGPLSSIDSSAWIVDSALVAAEKYKPNLFTIYLPHLDYAAQKFGPDSEQAIQALIDLDGQLEKLKTGMKAALGEGVQWLAFSEYAITPVTGAEYPNRILRDANYLSFELREDKEYLNPGDSAAWALVDHQFAHVFVKESGDVDAVAQLLRESGIAERVLVGEERAEVGLDHPRAGEIVLISAPDRWFAYYWWHDDLRAPDFARTVDIHRKPGYDPVEMFIDLPTKSTPLDASLVKGSHGYPADVPERQGVLVASDAKLLSSVQKETVQDTDIAGIVCSAFGAK</sequence>
<dbReference type="Gene3D" id="3.40.720.10">
    <property type="entry name" value="Alkaline Phosphatase, subunit A"/>
    <property type="match status" value="1"/>
</dbReference>
<evidence type="ECO:0000313" key="2">
    <source>
        <dbReference type="Proteomes" id="UP000319976"/>
    </source>
</evidence>
<keyword evidence="2" id="KW-1185">Reference proteome</keyword>
<dbReference type="SUPFAM" id="SSF53649">
    <property type="entry name" value="Alkaline phosphatase-like"/>
    <property type="match status" value="1"/>
</dbReference>
<dbReference type="AlphaFoldDB" id="A0A517T7T9"/>
<dbReference type="GO" id="GO:0016787">
    <property type="term" value="F:hydrolase activity"/>
    <property type="evidence" value="ECO:0007669"/>
    <property type="project" value="UniProtKB-ARBA"/>
</dbReference>
<reference evidence="1 2" key="1">
    <citation type="submission" date="2019-02" db="EMBL/GenBank/DDBJ databases">
        <title>Deep-cultivation of Planctomycetes and their phenomic and genomic characterization uncovers novel biology.</title>
        <authorList>
            <person name="Wiegand S."/>
            <person name="Jogler M."/>
            <person name="Boedeker C."/>
            <person name="Pinto D."/>
            <person name="Vollmers J."/>
            <person name="Rivas-Marin E."/>
            <person name="Kohn T."/>
            <person name="Peeters S.H."/>
            <person name="Heuer A."/>
            <person name="Rast P."/>
            <person name="Oberbeckmann S."/>
            <person name="Bunk B."/>
            <person name="Jeske O."/>
            <person name="Meyerdierks A."/>
            <person name="Storesund J.E."/>
            <person name="Kallscheuer N."/>
            <person name="Luecker S."/>
            <person name="Lage O.M."/>
            <person name="Pohl T."/>
            <person name="Merkel B.J."/>
            <person name="Hornburger P."/>
            <person name="Mueller R.-W."/>
            <person name="Bruemmer F."/>
            <person name="Labrenz M."/>
            <person name="Spormann A.M."/>
            <person name="Op den Camp H."/>
            <person name="Overmann J."/>
            <person name="Amann R."/>
            <person name="Jetten M.S.M."/>
            <person name="Mascher T."/>
            <person name="Medema M.H."/>
            <person name="Devos D.P."/>
            <person name="Kaster A.-K."/>
            <person name="Ovreas L."/>
            <person name="Rohde M."/>
            <person name="Galperin M.Y."/>
            <person name="Jogler C."/>
        </authorList>
    </citation>
    <scope>NUCLEOTIDE SEQUENCE [LARGE SCALE GENOMIC DNA]</scope>
    <source>
        <strain evidence="1 2">V22</strain>
    </source>
</reference>
<dbReference type="InterPro" id="IPR017850">
    <property type="entry name" value="Alkaline_phosphatase_core_sf"/>
</dbReference>
<dbReference type="PANTHER" id="PTHR10151:SF120">
    <property type="entry name" value="BIS(5'-ADENOSYL)-TRIPHOSPHATASE"/>
    <property type="match status" value="1"/>
</dbReference>
<name>A0A517T7T9_9PLAN</name>
<organism evidence="1 2">
    <name type="scientific">Calycomorphotria hydatis</name>
    <dbReference type="NCBI Taxonomy" id="2528027"/>
    <lineage>
        <taxon>Bacteria</taxon>
        <taxon>Pseudomonadati</taxon>
        <taxon>Planctomycetota</taxon>
        <taxon>Planctomycetia</taxon>
        <taxon>Planctomycetales</taxon>
        <taxon>Planctomycetaceae</taxon>
        <taxon>Calycomorphotria</taxon>
    </lineage>
</organism>
<dbReference type="KEGG" id="chya:V22_16750"/>
<dbReference type="EMBL" id="CP036316">
    <property type="protein sequence ID" value="QDT64441.1"/>
    <property type="molecule type" value="Genomic_DNA"/>
</dbReference>
<gene>
    <name evidence="1" type="ORF">V22_16750</name>
</gene>
<evidence type="ECO:0000313" key="1">
    <source>
        <dbReference type="EMBL" id="QDT64441.1"/>
    </source>
</evidence>
<dbReference type="OrthoDB" id="9771966at2"/>